<dbReference type="InterPro" id="IPR050957">
    <property type="entry name" value="BMP_lipoprotein"/>
</dbReference>
<dbReference type="EMBL" id="LGSS01000001">
    <property type="protein sequence ID" value="KNF10126.1"/>
    <property type="molecule type" value="Genomic_DNA"/>
</dbReference>
<keyword evidence="6 9" id="KW-0449">Lipoprotein</keyword>
<dbReference type="PANTHER" id="PTHR34296:SF2">
    <property type="entry name" value="ABC TRANSPORTER GUANOSINE-BINDING PROTEIN NUPN"/>
    <property type="match status" value="1"/>
</dbReference>
<comment type="subcellular location">
    <subcellularLocation>
        <location evidence="1">Cell membrane</location>
        <topology evidence="1">Lipid-anchor</topology>
    </subcellularLocation>
</comment>
<evidence type="ECO:0000313" key="10">
    <source>
        <dbReference type="Proteomes" id="UP000037267"/>
    </source>
</evidence>
<dbReference type="OrthoDB" id="9769871at2"/>
<feature type="chain" id="PRO_5038923401" evidence="7">
    <location>
        <begin position="23"/>
        <end position="355"/>
    </location>
</feature>
<keyword evidence="3" id="KW-1003">Cell membrane</keyword>
<evidence type="ECO:0000256" key="5">
    <source>
        <dbReference type="ARBA" id="ARBA00023136"/>
    </source>
</evidence>
<reference evidence="10" key="1">
    <citation type="submission" date="2015-07" db="EMBL/GenBank/DDBJ databases">
        <title>Draft genome sequence of the purine-degrading Gottschalkia purinilyticum DSM 1384 (formerly Clostridium purinilyticum).</title>
        <authorList>
            <person name="Poehlein A."/>
            <person name="Schiel-Bengelsdorf B."/>
            <person name="Bengelsdorf F.R."/>
            <person name="Daniel R."/>
            <person name="Duerre P."/>
        </authorList>
    </citation>
    <scope>NUCLEOTIDE SEQUENCE [LARGE SCALE GENOMIC DNA]</scope>
    <source>
        <strain evidence="10">DSM 1384</strain>
    </source>
</reference>
<dbReference type="InterPro" id="IPR028082">
    <property type="entry name" value="Peripla_BP_I"/>
</dbReference>
<dbReference type="GO" id="GO:0005886">
    <property type="term" value="C:plasma membrane"/>
    <property type="evidence" value="ECO:0007669"/>
    <property type="project" value="UniProtKB-SubCell"/>
</dbReference>
<evidence type="ECO:0000256" key="7">
    <source>
        <dbReference type="SAM" id="SignalP"/>
    </source>
</evidence>
<keyword evidence="5" id="KW-0472">Membrane</keyword>
<evidence type="ECO:0000313" key="9">
    <source>
        <dbReference type="EMBL" id="KNF10126.1"/>
    </source>
</evidence>
<sequence length="355" mass="38572">MFKRVTSLLLIMTLVLTLGVGCSTSGKKQENKKQGAKNKGQVRVGMVTDVGGVNDQSFNQSAWEGLQRAEKELGIKASYQESKQDADYIPNLETLLDGDNDLIWGIGYKVGDALREAAESNPDQKYAIVDYSYGDKTPENVVGVVFKAEQSSFLVGYIAGKMSQTGKVGFVGGIKSNIIDGFDYGYHAGVAYANKLTNKGVQVLRQYAESFDNPAKGKAIANSMYQQGADIVFHAAGGVGDGVIESAKEQGKYAIGVDRDQNYLAPDNVITSAMKRVDVGIYDLVKALKEGKFEGGKTIVYGLEHNAVDIAPTSNKHVPKEILDEVEKLKKDIVDGKINVPNDEKTYKDYLNTLK</sequence>
<dbReference type="InterPro" id="IPR003760">
    <property type="entry name" value="PnrA-like"/>
</dbReference>
<dbReference type="RefSeq" id="WP_050353849.1">
    <property type="nucleotide sequence ID" value="NZ_LGSS01000001.1"/>
</dbReference>
<evidence type="ECO:0000256" key="2">
    <source>
        <dbReference type="ARBA" id="ARBA00008610"/>
    </source>
</evidence>
<gene>
    <name evidence="9" type="ORF">CLPU_1c02910</name>
</gene>
<feature type="signal peptide" evidence="7">
    <location>
        <begin position="1"/>
        <end position="22"/>
    </location>
</feature>
<evidence type="ECO:0000256" key="4">
    <source>
        <dbReference type="ARBA" id="ARBA00022729"/>
    </source>
</evidence>
<dbReference type="Pfam" id="PF02608">
    <property type="entry name" value="Bmp"/>
    <property type="match status" value="1"/>
</dbReference>
<comment type="similarity">
    <text evidence="2">Belongs to the BMP lipoprotein family.</text>
</comment>
<keyword evidence="10" id="KW-1185">Reference proteome</keyword>
<dbReference type="STRING" id="1503.CLPU_1c02910"/>
<name>A0A0L0WFB6_GOTPU</name>
<dbReference type="PATRIC" id="fig|1503.3.peg.1165"/>
<dbReference type="SUPFAM" id="SSF53822">
    <property type="entry name" value="Periplasmic binding protein-like I"/>
    <property type="match status" value="1"/>
</dbReference>
<dbReference type="Gene3D" id="3.40.50.2300">
    <property type="match status" value="2"/>
</dbReference>
<dbReference type="Proteomes" id="UP000037267">
    <property type="component" value="Unassembled WGS sequence"/>
</dbReference>
<evidence type="ECO:0000256" key="3">
    <source>
        <dbReference type="ARBA" id="ARBA00022475"/>
    </source>
</evidence>
<evidence type="ECO:0000256" key="1">
    <source>
        <dbReference type="ARBA" id="ARBA00004193"/>
    </source>
</evidence>
<dbReference type="PROSITE" id="PS51257">
    <property type="entry name" value="PROKAR_LIPOPROTEIN"/>
    <property type="match status" value="1"/>
</dbReference>
<comment type="caution">
    <text evidence="9">The sequence shown here is derived from an EMBL/GenBank/DDBJ whole genome shotgun (WGS) entry which is preliminary data.</text>
</comment>
<evidence type="ECO:0000259" key="8">
    <source>
        <dbReference type="Pfam" id="PF02608"/>
    </source>
</evidence>
<keyword evidence="4 7" id="KW-0732">Signal</keyword>
<feature type="domain" description="ABC transporter substrate-binding protein PnrA-like" evidence="8">
    <location>
        <begin position="44"/>
        <end position="343"/>
    </location>
</feature>
<dbReference type="AlphaFoldDB" id="A0A0L0WFB6"/>
<proteinExistence type="inferred from homology"/>
<organism evidence="9 10">
    <name type="scientific">Gottschalkia purinilytica</name>
    <name type="common">Clostridium purinilyticum</name>
    <dbReference type="NCBI Taxonomy" id="1503"/>
    <lineage>
        <taxon>Bacteria</taxon>
        <taxon>Bacillati</taxon>
        <taxon>Bacillota</taxon>
        <taxon>Tissierellia</taxon>
        <taxon>Tissierellales</taxon>
        <taxon>Gottschalkiaceae</taxon>
        <taxon>Gottschalkia</taxon>
    </lineage>
</organism>
<dbReference type="PANTHER" id="PTHR34296">
    <property type="entry name" value="TRANSCRIPTIONAL ACTIVATOR PROTEIN MED"/>
    <property type="match status" value="1"/>
</dbReference>
<accession>A0A0L0WFB6</accession>
<dbReference type="CDD" id="cd06354">
    <property type="entry name" value="PBP1_PrnA-like"/>
    <property type="match status" value="1"/>
</dbReference>
<evidence type="ECO:0000256" key="6">
    <source>
        <dbReference type="ARBA" id="ARBA00023288"/>
    </source>
</evidence>
<protein>
    <submittedName>
        <fullName evidence="9">Putative ABC-type transport system, periplasmic component/surface lipoprotein</fullName>
    </submittedName>
</protein>